<evidence type="ECO:0000256" key="1">
    <source>
        <dbReference type="SAM" id="MobiDB-lite"/>
    </source>
</evidence>
<organism evidence="2 3">
    <name type="scientific">Pseudomonas lactucae</name>
    <dbReference type="NCBI Taxonomy" id="2813360"/>
    <lineage>
        <taxon>Bacteria</taxon>
        <taxon>Pseudomonadati</taxon>
        <taxon>Pseudomonadota</taxon>
        <taxon>Gammaproteobacteria</taxon>
        <taxon>Pseudomonadales</taxon>
        <taxon>Pseudomonadaceae</taxon>
        <taxon>Pseudomonas</taxon>
    </lineage>
</organism>
<dbReference type="AlphaFoldDB" id="A0A9X1C598"/>
<reference evidence="2 3" key="2">
    <citation type="journal article" date="2023" name="Plant Pathol.">
        <title>Dismantling and reorganizing Pseudomonas marginalis sensu#lato.</title>
        <authorList>
            <person name="Sawada H."/>
            <person name="Fujikawa T."/>
            <person name="Satou M."/>
        </authorList>
    </citation>
    <scope>NUCLEOTIDE SEQUENCE [LARGE SCALE GENOMIC DNA]</scope>
    <source>
        <strain evidence="2 3">MAFF 301381</strain>
    </source>
</reference>
<accession>A0A9X1C598</accession>
<feature type="region of interest" description="Disordered" evidence="1">
    <location>
        <begin position="1"/>
        <end position="22"/>
    </location>
</feature>
<dbReference type="EMBL" id="JAFHKJ010000029">
    <property type="protein sequence ID" value="MBN2975830.1"/>
    <property type="molecule type" value="Genomic_DNA"/>
</dbReference>
<evidence type="ECO:0000313" key="3">
    <source>
        <dbReference type="Proteomes" id="UP001154860"/>
    </source>
</evidence>
<proteinExistence type="predicted"/>
<gene>
    <name evidence="2" type="ORF">JWR99_07485</name>
</gene>
<sequence>MVKPHASKTSLAAARPEPSTLSPEVALTGVRNVVNATSSSSGRLRTRSLKQLTKCTRSSIRPMALLAETYRLCSRFIASVDKADQSDANNASRTWFNSPGWVGGVTPYQCKTALREKAWLSGGIYATPLPAVSKAPAAARNRALTCHQPDVSLSVNVLRVARRPSITNPVIESAVTTRVSNASPLLMAQSRICAELKALRNAENPG</sequence>
<protein>
    <submittedName>
        <fullName evidence="2">Uncharacterized protein</fullName>
    </submittedName>
</protein>
<reference evidence="2 3" key="1">
    <citation type="journal article" date="2021" name="Int. J. Syst. Evol. Microbiol.">
        <title>Pseudomonas lactucae sp. nov., a pathogen causing bacterial rot of lettuce in Japan.</title>
        <authorList>
            <person name="Sawada H."/>
            <person name="Fujikawa T."/>
            <person name="Satou M."/>
        </authorList>
    </citation>
    <scope>NUCLEOTIDE SEQUENCE [LARGE SCALE GENOMIC DNA]</scope>
    <source>
        <strain evidence="2 3">MAFF 301381</strain>
    </source>
</reference>
<dbReference type="RefSeq" id="WP_205489088.1">
    <property type="nucleotide sequence ID" value="NZ_JAFHKI010000001.1"/>
</dbReference>
<name>A0A9X1C598_9PSED</name>
<dbReference type="Proteomes" id="UP001154860">
    <property type="component" value="Unassembled WGS sequence"/>
</dbReference>
<comment type="caution">
    <text evidence="2">The sequence shown here is derived from an EMBL/GenBank/DDBJ whole genome shotgun (WGS) entry which is preliminary data.</text>
</comment>
<keyword evidence="3" id="KW-1185">Reference proteome</keyword>
<evidence type="ECO:0000313" key="2">
    <source>
        <dbReference type="EMBL" id="MBN2975830.1"/>
    </source>
</evidence>